<keyword evidence="1" id="KW-1133">Transmembrane helix</keyword>
<feature type="transmembrane region" description="Helical" evidence="1">
    <location>
        <begin position="7"/>
        <end position="27"/>
    </location>
</feature>
<dbReference type="AlphaFoldDB" id="A0AAW3BUJ3"/>
<organism evidence="2 3">
    <name type="scientific">Leishmania naiffi</name>
    <dbReference type="NCBI Taxonomy" id="5678"/>
    <lineage>
        <taxon>Eukaryota</taxon>
        <taxon>Discoba</taxon>
        <taxon>Euglenozoa</taxon>
        <taxon>Kinetoplastea</taxon>
        <taxon>Metakinetoplastina</taxon>
        <taxon>Trypanosomatida</taxon>
        <taxon>Trypanosomatidae</taxon>
        <taxon>Leishmaniinae</taxon>
        <taxon>Leishmania</taxon>
        <taxon>Leishmania naiffi species complex</taxon>
    </lineage>
</organism>
<protein>
    <submittedName>
        <fullName evidence="2">Amastin surface glycoprotein</fullName>
    </submittedName>
</protein>
<sequence length="202" mass="22049">MEWNVALLVYAVVQFIAFFFVLVATPIDMFRAKNGQALKGCLTLWGFKDNCSSLTNDVEISTVWDSCSNRLRLFQASGAFAIISIFVYGAAFMLGVVMLLCSSNLRLVCLGLNIVGAFTVCFVWAVMAMTYLTEDGGPCPAMRTLLQYGAGFALLIIAWLLDVINVLFLLLPYNLNALSELDNAVGNTKGEAPENSTQKGDE</sequence>
<feature type="transmembrane region" description="Helical" evidence="1">
    <location>
        <begin position="152"/>
        <end position="171"/>
    </location>
</feature>
<dbReference type="Pfam" id="PF07344">
    <property type="entry name" value="Amastin"/>
    <property type="match status" value="1"/>
</dbReference>
<evidence type="ECO:0000313" key="3">
    <source>
        <dbReference type="Proteomes" id="UP001501274"/>
    </source>
</evidence>
<keyword evidence="3" id="KW-1185">Reference proteome</keyword>
<comment type="caution">
    <text evidence="2">The sequence shown here is derived from an EMBL/GenBank/DDBJ whole genome shotgun (WGS) entry which is preliminary data.</text>
</comment>
<evidence type="ECO:0000256" key="1">
    <source>
        <dbReference type="SAM" id="Phobius"/>
    </source>
</evidence>
<proteinExistence type="predicted"/>
<dbReference type="Proteomes" id="UP001501274">
    <property type="component" value="Unassembled WGS sequence"/>
</dbReference>
<dbReference type="EMBL" id="JBAMZN010000021">
    <property type="protein sequence ID" value="KAL0525773.1"/>
    <property type="molecule type" value="Genomic_DNA"/>
</dbReference>
<gene>
    <name evidence="2" type="ORF">Q4I28_003093</name>
</gene>
<feature type="transmembrane region" description="Helical" evidence="1">
    <location>
        <begin position="107"/>
        <end position="132"/>
    </location>
</feature>
<keyword evidence="1" id="KW-0812">Transmembrane</keyword>
<evidence type="ECO:0000313" key="2">
    <source>
        <dbReference type="EMBL" id="KAL0525773.1"/>
    </source>
</evidence>
<dbReference type="PANTHER" id="PTHR33297:SF4">
    <property type="entry name" value="AMASTIN"/>
    <property type="match status" value="1"/>
</dbReference>
<dbReference type="PANTHER" id="PTHR33297">
    <property type="entry name" value="AMASTIN-LIKE SURFACE PROTEIN-LIKE PROTEIN-RELATED"/>
    <property type="match status" value="1"/>
</dbReference>
<keyword evidence="1" id="KW-0472">Membrane</keyword>
<reference evidence="2 3" key="1">
    <citation type="submission" date="2024-02" db="EMBL/GenBank/DDBJ databases">
        <title>FIRST GENOME SEQUENCES OF Leishmania (Viannia) shawi, Leishmania (Viannia) lindenbergi AND Leishmania (Viannia) utingensis.</title>
        <authorList>
            <person name="Resadore F."/>
            <person name="Custodio M.G.F."/>
            <person name="Boite M.C."/>
            <person name="Cupolillo E."/>
            <person name="Ferreira G.E.M."/>
        </authorList>
    </citation>
    <scope>NUCLEOTIDE SEQUENCE [LARGE SCALE GENOMIC DNA]</scope>
    <source>
        <strain evidence="2 3">MDAS/BR/1979/M5533</strain>
    </source>
</reference>
<name>A0AAW3BUJ3_9TRYP</name>
<accession>A0AAW3BUJ3</accession>
<feature type="transmembrane region" description="Helical" evidence="1">
    <location>
        <begin position="79"/>
        <end position="100"/>
    </location>
</feature>
<dbReference type="InterPro" id="IPR009944">
    <property type="entry name" value="Amastin"/>
</dbReference>